<dbReference type="CTD" id="64779"/>
<sequence length="362" mass="38607">MNSRDDRRRGVAVATELGTSKWDIRQTVWDYMELHDLANFPRPVHHRIPNFKGSYRAAGRIRDLAAFAATSAVKVDPDKPLEGVRLAALEARKTLLVPTPRLRSGLFNRIVPPAGASKADLHRCATSQGVREFSVPLGLDAGMHVDLVVVGSVAVSERGWRIGKGEGFADMEFAMMACTGAVDDATVVVTCVHDCQVVDIPEELVETHDLKVDYILTPTRVIRTNCSTPKPRAIIWSKIDRELLTRIPILNTLRAREERLGRDVSLKDAPSLHRAAASAGTPGDLSASLHRETFGVGPAGTAAATRVRRGGFVSARGRRGGGGRHQGRGGGGWARQPIGGGGSGFAVPDPARGLGGGGGDGM</sequence>
<dbReference type="Proteomes" id="UP001318040">
    <property type="component" value="Chromosome 63"/>
</dbReference>
<dbReference type="Pfam" id="PF01812">
    <property type="entry name" value="5-FTHF_cyc-lig"/>
    <property type="match status" value="1"/>
</dbReference>
<dbReference type="InterPro" id="IPR002698">
    <property type="entry name" value="FTHF_cligase"/>
</dbReference>
<evidence type="ECO:0000256" key="2">
    <source>
        <dbReference type="ARBA" id="ARBA00022884"/>
    </source>
</evidence>
<accession>A0AAJ7UCX5</accession>
<dbReference type="PANTHER" id="PTHR13017:SF0">
    <property type="entry name" value="METHENYLTETRAHYDROFOLATE SYNTHASE DOMAIN-CONTAINING PROTEIN"/>
    <property type="match status" value="1"/>
</dbReference>
<dbReference type="PANTHER" id="PTHR13017">
    <property type="entry name" value="5-FORMYLTETRAHYDROFOLATE CYCLO-LIGASE-RELATED"/>
    <property type="match status" value="1"/>
</dbReference>
<feature type="compositionally biased region" description="Low complexity" evidence="3">
    <location>
        <begin position="305"/>
        <end position="315"/>
    </location>
</feature>
<dbReference type="InterPro" id="IPR024185">
    <property type="entry name" value="FTHF_cligase-like_sf"/>
</dbReference>
<keyword evidence="4" id="KW-1185">Reference proteome</keyword>
<feature type="compositionally biased region" description="Gly residues" evidence="3">
    <location>
        <begin position="353"/>
        <end position="362"/>
    </location>
</feature>
<proteinExistence type="predicted"/>
<dbReference type="FunFam" id="3.40.50.10420:FF:000001">
    <property type="entry name" value="Methenyltetrahydrofolate synthase domain-containing protein"/>
    <property type="match status" value="1"/>
</dbReference>
<feature type="region of interest" description="Disordered" evidence="3">
    <location>
        <begin position="272"/>
        <end position="291"/>
    </location>
</feature>
<dbReference type="GO" id="GO:0003723">
    <property type="term" value="F:RNA binding"/>
    <property type="evidence" value="ECO:0007669"/>
    <property type="project" value="UniProtKB-KW"/>
</dbReference>
<gene>
    <name evidence="5" type="primary">MTHFSD</name>
</gene>
<evidence type="ECO:0000256" key="1">
    <source>
        <dbReference type="ARBA" id="ARBA00015518"/>
    </source>
</evidence>
<feature type="compositionally biased region" description="Gly residues" evidence="3">
    <location>
        <begin position="328"/>
        <end position="344"/>
    </location>
</feature>
<evidence type="ECO:0000313" key="4">
    <source>
        <dbReference type="Proteomes" id="UP001318040"/>
    </source>
</evidence>
<feature type="compositionally biased region" description="Basic residues" evidence="3">
    <location>
        <begin position="316"/>
        <end position="327"/>
    </location>
</feature>
<dbReference type="RefSeq" id="XP_032833459.1">
    <property type="nucleotide sequence ID" value="XM_032977568.1"/>
</dbReference>
<dbReference type="AlphaFoldDB" id="A0AAJ7UCX5"/>
<dbReference type="SUPFAM" id="SSF100950">
    <property type="entry name" value="NagB/RpiA/CoA transferase-like"/>
    <property type="match status" value="1"/>
</dbReference>
<protein>
    <recommendedName>
        <fullName evidence="1">Methenyltetrahydrofolate synthase domain-containing protein</fullName>
    </recommendedName>
</protein>
<name>A0AAJ7UCX5_PETMA</name>
<evidence type="ECO:0000313" key="5">
    <source>
        <dbReference type="RefSeq" id="XP_032833459.1"/>
    </source>
</evidence>
<feature type="region of interest" description="Disordered" evidence="3">
    <location>
        <begin position="305"/>
        <end position="362"/>
    </location>
</feature>
<organism evidence="4 5">
    <name type="scientific">Petromyzon marinus</name>
    <name type="common">Sea lamprey</name>
    <dbReference type="NCBI Taxonomy" id="7757"/>
    <lineage>
        <taxon>Eukaryota</taxon>
        <taxon>Metazoa</taxon>
        <taxon>Chordata</taxon>
        <taxon>Craniata</taxon>
        <taxon>Vertebrata</taxon>
        <taxon>Cyclostomata</taxon>
        <taxon>Hyperoartia</taxon>
        <taxon>Petromyzontiformes</taxon>
        <taxon>Petromyzontidae</taxon>
        <taxon>Petromyzon</taxon>
    </lineage>
</organism>
<evidence type="ECO:0000256" key="3">
    <source>
        <dbReference type="SAM" id="MobiDB-lite"/>
    </source>
</evidence>
<dbReference type="KEGG" id="pmrn:116956117"/>
<dbReference type="InterPro" id="IPR037171">
    <property type="entry name" value="NagB/RpiA_transferase-like"/>
</dbReference>
<keyword evidence="2" id="KW-0694">RNA-binding</keyword>
<reference evidence="5" key="1">
    <citation type="submission" date="2025-08" db="UniProtKB">
        <authorList>
            <consortium name="RefSeq"/>
        </authorList>
    </citation>
    <scope>IDENTIFICATION</scope>
    <source>
        <tissue evidence="5">Sperm</tissue>
    </source>
</reference>
<dbReference type="Gene3D" id="3.40.50.10420">
    <property type="entry name" value="NagB/RpiA/CoA transferase-like"/>
    <property type="match status" value="1"/>
</dbReference>
<dbReference type="GO" id="GO:0005737">
    <property type="term" value="C:cytoplasm"/>
    <property type="evidence" value="ECO:0007669"/>
    <property type="project" value="TreeGrafter"/>
</dbReference>